<reference evidence="1" key="1">
    <citation type="journal article" date="2021" name="Open Biol.">
        <title>Shared evolutionary footprints suggest mitochondrial oxidative damage underlies multiple complex I losses in fungi.</title>
        <authorList>
            <person name="Schikora-Tamarit M.A."/>
            <person name="Marcet-Houben M."/>
            <person name="Nosek J."/>
            <person name="Gabaldon T."/>
        </authorList>
    </citation>
    <scope>NUCLEOTIDE SEQUENCE</scope>
    <source>
        <strain evidence="1">CBS2887</strain>
    </source>
</reference>
<dbReference type="Proteomes" id="UP000774326">
    <property type="component" value="Unassembled WGS sequence"/>
</dbReference>
<sequence length="150" mass="16910">MGATASKPTETKVFTPSTSINVGPSLINQLDNSIETDYIRSQYTEKYIQEEVSKRLDALSAKVDAEFQNNLKKSLKTEDEDENVSFSKINAGLIELNEKLTNKESSFLKLSEGVIAAKQEVVKCLQDNKGRPLNCWDEVKNFEKFVNELK</sequence>
<dbReference type="AlphaFoldDB" id="A0A9P8TLF5"/>
<gene>
    <name evidence="1" type="ORF">WICPIJ_005947</name>
</gene>
<reference evidence="1" key="2">
    <citation type="submission" date="2021-01" db="EMBL/GenBank/DDBJ databases">
        <authorList>
            <person name="Schikora-Tamarit M.A."/>
        </authorList>
    </citation>
    <scope>NUCLEOTIDE SEQUENCE</scope>
    <source>
        <strain evidence="1">CBS2887</strain>
    </source>
</reference>
<dbReference type="Pfam" id="PF07956">
    <property type="entry name" value="DUF1690"/>
    <property type="match status" value="1"/>
</dbReference>
<evidence type="ECO:0000313" key="1">
    <source>
        <dbReference type="EMBL" id="KAH3683074.1"/>
    </source>
</evidence>
<dbReference type="OrthoDB" id="5544375at2759"/>
<evidence type="ECO:0008006" key="3">
    <source>
        <dbReference type="Google" id="ProtNLM"/>
    </source>
</evidence>
<protein>
    <recommendedName>
        <fullName evidence="3">MICOS complex subunit MIC19</fullName>
    </recommendedName>
</protein>
<organism evidence="1 2">
    <name type="scientific">Wickerhamomyces pijperi</name>
    <name type="common">Yeast</name>
    <name type="synonym">Pichia pijperi</name>
    <dbReference type="NCBI Taxonomy" id="599730"/>
    <lineage>
        <taxon>Eukaryota</taxon>
        <taxon>Fungi</taxon>
        <taxon>Dikarya</taxon>
        <taxon>Ascomycota</taxon>
        <taxon>Saccharomycotina</taxon>
        <taxon>Saccharomycetes</taxon>
        <taxon>Phaffomycetales</taxon>
        <taxon>Wickerhamomycetaceae</taxon>
        <taxon>Wickerhamomyces</taxon>
    </lineage>
</organism>
<accession>A0A9P8TLF5</accession>
<dbReference type="InterPro" id="IPR012471">
    <property type="entry name" value="DUF1690"/>
</dbReference>
<evidence type="ECO:0000313" key="2">
    <source>
        <dbReference type="Proteomes" id="UP000774326"/>
    </source>
</evidence>
<name>A0A9P8TLF5_WICPI</name>
<dbReference type="EMBL" id="JAEUBG010003237">
    <property type="protein sequence ID" value="KAH3683074.1"/>
    <property type="molecule type" value="Genomic_DNA"/>
</dbReference>
<keyword evidence="2" id="KW-1185">Reference proteome</keyword>
<comment type="caution">
    <text evidence="1">The sequence shown here is derived from an EMBL/GenBank/DDBJ whole genome shotgun (WGS) entry which is preliminary data.</text>
</comment>
<proteinExistence type="predicted"/>